<reference evidence="5" key="1">
    <citation type="journal article" date="2019" name="Int. J. Syst. Evol. Microbiol.">
        <title>The Global Catalogue of Microorganisms (GCM) 10K type strain sequencing project: providing services to taxonomists for standard genome sequencing and annotation.</title>
        <authorList>
            <consortium name="The Broad Institute Genomics Platform"/>
            <consortium name="The Broad Institute Genome Sequencing Center for Infectious Disease"/>
            <person name="Wu L."/>
            <person name="Ma J."/>
        </authorList>
    </citation>
    <scope>NUCLEOTIDE SEQUENCE [LARGE SCALE GENOMIC DNA]</scope>
    <source>
        <strain evidence="5">JCM 15442</strain>
    </source>
</reference>
<dbReference type="PANTHER" id="PTHR43877:SF6">
    <property type="entry name" value="GCN5-RELATED N-ACETYLTRANSFERASE"/>
    <property type="match status" value="1"/>
</dbReference>
<proteinExistence type="predicted"/>
<dbReference type="Proteomes" id="UP000639973">
    <property type="component" value="Unassembled WGS sequence"/>
</dbReference>
<evidence type="ECO:0000313" key="4">
    <source>
        <dbReference type="EMBL" id="GGL81958.1"/>
    </source>
</evidence>
<dbReference type="InterPro" id="IPR016181">
    <property type="entry name" value="Acyl_CoA_acyltransferase"/>
</dbReference>
<evidence type="ECO:0000256" key="2">
    <source>
        <dbReference type="ARBA" id="ARBA00023315"/>
    </source>
</evidence>
<dbReference type="PANTHER" id="PTHR43877">
    <property type="entry name" value="AMINOALKYLPHOSPHONATE N-ACETYLTRANSFERASE-RELATED-RELATED"/>
    <property type="match status" value="1"/>
</dbReference>
<evidence type="ECO:0000259" key="3">
    <source>
        <dbReference type="PROSITE" id="PS51186"/>
    </source>
</evidence>
<name>A0ABQ2G9C1_9DEIO</name>
<organism evidence="4 5">
    <name type="scientific">Deinococcus aerolatus</name>
    <dbReference type="NCBI Taxonomy" id="522487"/>
    <lineage>
        <taxon>Bacteria</taxon>
        <taxon>Thermotogati</taxon>
        <taxon>Deinococcota</taxon>
        <taxon>Deinococci</taxon>
        <taxon>Deinococcales</taxon>
        <taxon>Deinococcaceae</taxon>
        <taxon>Deinococcus</taxon>
    </lineage>
</organism>
<dbReference type="SUPFAM" id="SSF55729">
    <property type="entry name" value="Acyl-CoA N-acyltransferases (Nat)"/>
    <property type="match status" value="2"/>
</dbReference>
<dbReference type="PROSITE" id="PS51186">
    <property type="entry name" value="GNAT"/>
    <property type="match status" value="2"/>
</dbReference>
<evidence type="ECO:0000313" key="5">
    <source>
        <dbReference type="Proteomes" id="UP000639973"/>
    </source>
</evidence>
<keyword evidence="5" id="KW-1185">Reference proteome</keyword>
<dbReference type="InterPro" id="IPR050832">
    <property type="entry name" value="Bact_Acetyltransf"/>
</dbReference>
<accession>A0ABQ2G9C1</accession>
<protein>
    <submittedName>
        <fullName evidence="4">GNAT family N-acetyltransferase</fullName>
    </submittedName>
</protein>
<dbReference type="Gene3D" id="3.40.630.30">
    <property type="match status" value="1"/>
</dbReference>
<dbReference type="CDD" id="cd04301">
    <property type="entry name" value="NAT_SF"/>
    <property type="match status" value="1"/>
</dbReference>
<feature type="domain" description="N-acetyltransferase" evidence="3">
    <location>
        <begin position="31"/>
        <end position="185"/>
    </location>
</feature>
<sequence>MFWASDMPVSISVLADARRNRAGEQYTMTTFSLREFRKPQDYAAVADVLNASNPSWPLTPELLQTWDESRDLALFYTEVLAEQDGRVVAAGGIGHDDFAFEDWRYFGQMGVHPDYRGQGIGTALHDELLRRVRERGAREVRTMSSDEATDAPGRAFLEKRGYVAAWERYESRLNTADVDLARFDDLMASVAQDGIELRSLNDLQDEPQRNRWLHELDWELFQDVPMGMTLTKRPLDAWVKQELEDPTLAAGLSFVAVRPGRHDPLTGPYVGYSTLGRNPSGFYYIGMTGVKRGDRGKGIAKALKVAAMRGLDAAGGGEIRTFNDPPNVAMIGMNEQLGFKRTSTRYRYELKLEDTP</sequence>
<keyword evidence="2" id="KW-0012">Acyltransferase</keyword>
<dbReference type="EMBL" id="BMOL01000008">
    <property type="protein sequence ID" value="GGL81958.1"/>
    <property type="molecule type" value="Genomic_DNA"/>
</dbReference>
<keyword evidence="1" id="KW-0808">Transferase</keyword>
<dbReference type="InterPro" id="IPR000182">
    <property type="entry name" value="GNAT_dom"/>
</dbReference>
<gene>
    <name evidence="4" type="ORF">GCM10010840_19700</name>
</gene>
<feature type="domain" description="N-acetyltransferase" evidence="3">
    <location>
        <begin position="195"/>
        <end position="356"/>
    </location>
</feature>
<evidence type="ECO:0000256" key="1">
    <source>
        <dbReference type="ARBA" id="ARBA00022679"/>
    </source>
</evidence>
<comment type="caution">
    <text evidence="4">The sequence shown here is derived from an EMBL/GenBank/DDBJ whole genome shotgun (WGS) entry which is preliminary data.</text>
</comment>
<dbReference type="Pfam" id="PF00583">
    <property type="entry name" value="Acetyltransf_1"/>
    <property type="match status" value="1"/>
</dbReference>